<dbReference type="EMBL" id="KN880610">
    <property type="protein sequence ID" value="KIY64968.1"/>
    <property type="molecule type" value="Genomic_DNA"/>
</dbReference>
<dbReference type="OrthoDB" id="10019231at2759"/>
<dbReference type="PANTHER" id="PTHR17630:SF44">
    <property type="entry name" value="PROTEIN AIM2"/>
    <property type="match status" value="1"/>
</dbReference>
<evidence type="ECO:0000259" key="1">
    <source>
        <dbReference type="Pfam" id="PF01738"/>
    </source>
</evidence>
<name>A0A0D7B2Z8_9AGAR</name>
<dbReference type="InterPro" id="IPR029058">
    <property type="entry name" value="AB_hydrolase_fold"/>
</dbReference>
<keyword evidence="3" id="KW-1185">Reference proteome</keyword>
<dbReference type="SUPFAM" id="SSF53474">
    <property type="entry name" value="alpha/beta-Hydrolases"/>
    <property type="match status" value="1"/>
</dbReference>
<dbReference type="AlphaFoldDB" id="A0A0D7B2Z8"/>
<dbReference type="PANTHER" id="PTHR17630">
    <property type="entry name" value="DIENELACTONE HYDROLASE"/>
    <property type="match status" value="1"/>
</dbReference>
<keyword evidence="2" id="KW-0378">Hydrolase</keyword>
<dbReference type="GO" id="GO:0016787">
    <property type="term" value="F:hydrolase activity"/>
    <property type="evidence" value="ECO:0007669"/>
    <property type="project" value="UniProtKB-KW"/>
</dbReference>
<dbReference type="STRING" id="1314674.A0A0D7B2Z8"/>
<evidence type="ECO:0000313" key="2">
    <source>
        <dbReference type="EMBL" id="KIY64968.1"/>
    </source>
</evidence>
<feature type="domain" description="Dienelactone hydrolase" evidence="1">
    <location>
        <begin position="27"/>
        <end position="264"/>
    </location>
</feature>
<reference evidence="2 3" key="1">
    <citation type="journal article" date="2015" name="Fungal Genet. Biol.">
        <title>Evolution of novel wood decay mechanisms in Agaricales revealed by the genome sequences of Fistulina hepatica and Cylindrobasidium torrendii.</title>
        <authorList>
            <person name="Floudas D."/>
            <person name="Held B.W."/>
            <person name="Riley R."/>
            <person name="Nagy L.G."/>
            <person name="Koehler G."/>
            <person name="Ransdell A.S."/>
            <person name="Younus H."/>
            <person name="Chow J."/>
            <person name="Chiniquy J."/>
            <person name="Lipzen A."/>
            <person name="Tritt A."/>
            <person name="Sun H."/>
            <person name="Haridas S."/>
            <person name="LaButti K."/>
            <person name="Ohm R.A."/>
            <person name="Kues U."/>
            <person name="Blanchette R.A."/>
            <person name="Grigoriev I.V."/>
            <person name="Minto R.E."/>
            <person name="Hibbett D.S."/>
        </authorList>
    </citation>
    <scope>NUCLEOTIDE SEQUENCE [LARGE SCALE GENOMIC DNA]</scope>
    <source>
        <strain evidence="2 3">FP15055 ss-10</strain>
    </source>
</reference>
<dbReference type="Pfam" id="PF01738">
    <property type="entry name" value="DLH"/>
    <property type="match status" value="1"/>
</dbReference>
<evidence type="ECO:0000313" key="3">
    <source>
        <dbReference type="Proteomes" id="UP000054007"/>
    </source>
</evidence>
<dbReference type="Gene3D" id="3.40.50.1820">
    <property type="entry name" value="alpha/beta hydrolase"/>
    <property type="match status" value="1"/>
</dbReference>
<dbReference type="InterPro" id="IPR002925">
    <property type="entry name" value="Dienelactn_hydro"/>
</dbReference>
<gene>
    <name evidence="2" type="ORF">CYLTODRAFT_456718</name>
</gene>
<organism evidence="2 3">
    <name type="scientific">Cylindrobasidium torrendii FP15055 ss-10</name>
    <dbReference type="NCBI Taxonomy" id="1314674"/>
    <lineage>
        <taxon>Eukaryota</taxon>
        <taxon>Fungi</taxon>
        <taxon>Dikarya</taxon>
        <taxon>Basidiomycota</taxon>
        <taxon>Agaricomycotina</taxon>
        <taxon>Agaricomycetes</taxon>
        <taxon>Agaricomycetidae</taxon>
        <taxon>Agaricales</taxon>
        <taxon>Marasmiineae</taxon>
        <taxon>Physalacriaceae</taxon>
        <taxon>Cylindrobasidium</taxon>
    </lineage>
</organism>
<proteinExistence type="predicted"/>
<sequence length="268" mass="29486">MSCPSCFKGIALTETPKGTVDAELDGAYVASGNGASNRAVIVFTDIFGLFLPNTKIFADNYAEQLGCDVYVPDLFAGKPPVQPKDMELPERAGEKLGFLGWVKFIIHLLPYIPAMYSQRPTVTDIRVKQFLDKLQAKKAYEKLGAVGFCYGGSTVVRLGATTDIFSTLVICHPGKHAKEEFAAIKVPCSWGCAEDDMGFNDKIRMEAEAEFAGRRGKTNEVPYEFKVYPGTTHGFAARPNLSIPEVKDAFEGVQQQIVDWLKKTLIEI</sequence>
<accession>A0A0D7B2Z8</accession>
<dbReference type="Proteomes" id="UP000054007">
    <property type="component" value="Unassembled WGS sequence"/>
</dbReference>
<protein>
    <submittedName>
        <fullName evidence="2">Dienelactone hydrolase endo-1-3,1,4-beta-D-glucanase</fullName>
    </submittedName>
</protein>